<keyword evidence="6" id="KW-0997">Cell inner membrane</keyword>
<evidence type="ECO:0000256" key="5">
    <source>
        <dbReference type="ARBA" id="ARBA00022475"/>
    </source>
</evidence>
<dbReference type="SUPFAM" id="SSF52540">
    <property type="entry name" value="P-loop containing nucleoside triphosphate hydrolases"/>
    <property type="match status" value="1"/>
</dbReference>
<gene>
    <name evidence="21" type="ORF">LPB140_06500</name>
</gene>
<dbReference type="RefSeq" id="WP_083550112.1">
    <property type="nucleotide sequence ID" value="NZ_CP018154.1"/>
</dbReference>
<keyword evidence="12 17" id="KW-1133">Transmembrane helix</keyword>
<evidence type="ECO:0000256" key="13">
    <source>
        <dbReference type="ARBA" id="ARBA00023136"/>
    </source>
</evidence>
<evidence type="ECO:0000259" key="18">
    <source>
        <dbReference type="Pfam" id="PF02706"/>
    </source>
</evidence>
<dbReference type="Pfam" id="PF13614">
    <property type="entry name" value="AAA_31"/>
    <property type="match status" value="1"/>
</dbReference>
<dbReference type="InterPro" id="IPR027417">
    <property type="entry name" value="P-loop_NTPase"/>
</dbReference>
<dbReference type="PANTHER" id="PTHR32309:SF13">
    <property type="entry name" value="FERRIC ENTEROBACTIN TRANSPORT PROTEIN FEPE"/>
    <property type="match status" value="1"/>
</dbReference>
<evidence type="ECO:0000256" key="3">
    <source>
        <dbReference type="ARBA" id="ARBA00008883"/>
    </source>
</evidence>
<keyword evidence="9" id="KW-0547">Nucleotide-binding</keyword>
<feature type="domain" description="Tyrosine-protein kinase G-rich" evidence="20">
    <location>
        <begin position="393"/>
        <end position="461"/>
    </location>
</feature>
<reference evidence="21 22" key="1">
    <citation type="submission" date="2016-11" db="EMBL/GenBank/DDBJ databases">
        <title>Sphingorhabdus sp. LPB0140, isolated from marine environment.</title>
        <authorList>
            <person name="Kim E."/>
            <person name="Yi H."/>
        </authorList>
    </citation>
    <scope>NUCLEOTIDE SEQUENCE [LARGE SCALE GENOMIC DNA]</scope>
    <source>
        <strain evidence="21 22">LPB0140</strain>
    </source>
</reference>
<dbReference type="Pfam" id="PF13807">
    <property type="entry name" value="GNVR"/>
    <property type="match status" value="1"/>
</dbReference>
<evidence type="ECO:0000256" key="15">
    <source>
        <dbReference type="ARBA" id="ARBA00051245"/>
    </source>
</evidence>
<name>A0A1L3JBI0_9SPHN</name>
<evidence type="ECO:0000256" key="11">
    <source>
        <dbReference type="ARBA" id="ARBA00022840"/>
    </source>
</evidence>
<keyword evidence="11" id="KW-0067">ATP-binding</keyword>
<dbReference type="InterPro" id="IPR032807">
    <property type="entry name" value="GNVR"/>
</dbReference>
<evidence type="ECO:0000313" key="21">
    <source>
        <dbReference type="EMBL" id="APG62495.1"/>
    </source>
</evidence>
<evidence type="ECO:0000256" key="9">
    <source>
        <dbReference type="ARBA" id="ARBA00022741"/>
    </source>
</evidence>
<evidence type="ECO:0000256" key="8">
    <source>
        <dbReference type="ARBA" id="ARBA00022692"/>
    </source>
</evidence>
<evidence type="ECO:0000256" key="6">
    <source>
        <dbReference type="ARBA" id="ARBA00022519"/>
    </source>
</evidence>
<proteinExistence type="inferred from homology"/>
<sequence length="723" mass="79634">MNNQVKSSIAEANIANVKIMDQSIIEYFWRVFYRYKWLILAIIGAVVILGMLLTLLTTPQYTSSTRIEIKRLQNNVANVKDVERDEVGQSLEFYTTQYSLLESRALAERVVRDLNLTRDPAFREAYGFEDKEDGDRAGASAQSSRQKELDQATGILLGGIDISPIRGSSLVDIRFTSPSPQLAAKIANSWVKQYTQRNLERRYASTAEARSFLEKELDDLREKLEKAETDLVTYASDKKIIALSADTDADGRTRNERTLAANDLEVLNKELATATAERIMTQSRMVQAGEISSAALNNNALGLLRADLAKTKSEYAELMVRFEPGYPQAKALASKINELERAISREESRYRRNDNAEFRQAAAREQTLKAKVEGLKSELIKQRGDSIQYNIFQREVDTTRELYNSLLQRYKEIGVVSVEDNNILVVDTAEAPKKPSSPILILNLLLSLIAGGGLALATIFALEQIDQTLKDPKDVERVLGLSLLGTTPQTAGGNPKEDLLDRKSPLAEAYLSIQTSLSFLTDHGTPKSMMFTSTVANEGKSLSAYALASILSRQGHKVALIDADMRNPSVASLLGIADEHGLSNYLSGQDDWQKNIVGSGEENLYILTAGPKPPNPAELLSSKRLKQLVKDMGNSFDHIVIDGPPVLGLADAPLISSAAEGVIYTIEANRMKIRAIDSAITRLRSASATIFGALTTKVDTRNAAYGYGSDYGYGYGYDSDKDA</sequence>
<dbReference type="NCBIfam" id="TIGR01007">
    <property type="entry name" value="eps_fam"/>
    <property type="match status" value="1"/>
</dbReference>
<feature type="domain" description="AAA" evidence="19">
    <location>
        <begin position="539"/>
        <end position="681"/>
    </location>
</feature>
<evidence type="ECO:0000256" key="16">
    <source>
        <dbReference type="SAM" id="Coils"/>
    </source>
</evidence>
<comment type="similarity">
    <text evidence="3">Belongs to the etk/wzc family.</text>
</comment>
<dbReference type="Gene3D" id="3.40.50.300">
    <property type="entry name" value="P-loop containing nucleotide triphosphate hydrolases"/>
    <property type="match status" value="1"/>
</dbReference>
<comment type="similarity">
    <text evidence="2">Belongs to the CpsD/CapB family.</text>
</comment>
<feature type="coiled-coil region" evidence="16">
    <location>
        <begin position="196"/>
        <end position="237"/>
    </location>
</feature>
<evidence type="ECO:0000256" key="4">
    <source>
        <dbReference type="ARBA" id="ARBA00011903"/>
    </source>
</evidence>
<evidence type="ECO:0000259" key="19">
    <source>
        <dbReference type="Pfam" id="PF13614"/>
    </source>
</evidence>
<dbReference type="GO" id="GO:0005524">
    <property type="term" value="F:ATP binding"/>
    <property type="evidence" value="ECO:0007669"/>
    <property type="project" value="UniProtKB-KW"/>
</dbReference>
<dbReference type="AlphaFoldDB" id="A0A1L3JBI0"/>
<dbReference type="Pfam" id="PF02706">
    <property type="entry name" value="Wzz"/>
    <property type="match status" value="1"/>
</dbReference>
<protein>
    <recommendedName>
        <fullName evidence="4">non-specific protein-tyrosine kinase</fullName>
        <ecNumber evidence="4">2.7.10.2</ecNumber>
    </recommendedName>
</protein>
<dbReference type="Proteomes" id="UP000242561">
    <property type="component" value="Chromosome"/>
</dbReference>
<dbReference type="InterPro" id="IPR025669">
    <property type="entry name" value="AAA_dom"/>
</dbReference>
<dbReference type="InterPro" id="IPR003856">
    <property type="entry name" value="LPS_length_determ_N"/>
</dbReference>
<evidence type="ECO:0000256" key="1">
    <source>
        <dbReference type="ARBA" id="ARBA00004429"/>
    </source>
</evidence>
<dbReference type="InterPro" id="IPR050445">
    <property type="entry name" value="Bact_polysacc_biosynth/exp"/>
</dbReference>
<keyword evidence="16" id="KW-0175">Coiled coil</keyword>
<dbReference type="PANTHER" id="PTHR32309">
    <property type="entry name" value="TYROSINE-PROTEIN KINASE"/>
    <property type="match status" value="1"/>
</dbReference>
<dbReference type="EC" id="2.7.10.2" evidence="4"/>
<comment type="catalytic activity">
    <reaction evidence="15">
        <text>L-tyrosyl-[protein] + ATP = O-phospho-L-tyrosyl-[protein] + ADP + H(+)</text>
        <dbReference type="Rhea" id="RHEA:10596"/>
        <dbReference type="Rhea" id="RHEA-COMP:10136"/>
        <dbReference type="Rhea" id="RHEA-COMP:20101"/>
        <dbReference type="ChEBI" id="CHEBI:15378"/>
        <dbReference type="ChEBI" id="CHEBI:30616"/>
        <dbReference type="ChEBI" id="CHEBI:46858"/>
        <dbReference type="ChEBI" id="CHEBI:61978"/>
        <dbReference type="ChEBI" id="CHEBI:456216"/>
        <dbReference type="EC" id="2.7.10.2"/>
    </reaction>
</comment>
<feature type="transmembrane region" description="Helical" evidence="17">
    <location>
        <begin position="37"/>
        <end position="56"/>
    </location>
</feature>
<keyword evidence="22" id="KW-1185">Reference proteome</keyword>
<evidence type="ECO:0000256" key="12">
    <source>
        <dbReference type="ARBA" id="ARBA00022989"/>
    </source>
</evidence>
<dbReference type="OrthoDB" id="230260at2"/>
<dbReference type="STRING" id="1913578.LPB140_06500"/>
<evidence type="ECO:0000256" key="17">
    <source>
        <dbReference type="SAM" id="Phobius"/>
    </source>
</evidence>
<evidence type="ECO:0000256" key="14">
    <source>
        <dbReference type="ARBA" id="ARBA00023137"/>
    </source>
</evidence>
<evidence type="ECO:0000256" key="10">
    <source>
        <dbReference type="ARBA" id="ARBA00022777"/>
    </source>
</evidence>
<keyword evidence="13 17" id="KW-0472">Membrane</keyword>
<evidence type="ECO:0000259" key="20">
    <source>
        <dbReference type="Pfam" id="PF13807"/>
    </source>
</evidence>
<evidence type="ECO:0000256" key="7">
    <source>
        <dbReference type="ARBA" id="ARBA00022679"/>
    </source>
</evidence>
<keyword evidence="8 17" id="KW-0812">Transmembrane</keyword>
<keyword evidence="5" id="KW-1003">Cell membrane</keyword>
<dbReference type="GO" id="GO:0005886">
    <property type="term" value="C:plasma membrane"/>
    <property type="evidence" value="ECO:0007669"/>
    <property type="project" value="UniProtKB-SubCell"/>
</dbReference>
<accession>A0A1L3JBI0</accession>
<evidence type="ECO:0000313" key="22">
    <source>
        <dbReference type="Proteomes" id="UP000242561"/>
    </source>
</evidence>
<keyword evidence="10" id="KW-0418">Kinase</keyword>
<keyword evidence="14" id="KW-0829">Tyrosine-protein kinase</keyword>
<dbReference type="KEGG" id="sphl:LPB140_06500"/>
<comment type="subcellular location">
    <subcellularLocation>
        <location evidence="1">Cell inner membrane</location>
        <topology evidence="1">Multi-pass membrane protein</topology>
    </subcellularLocation>
</comment>
<organism evidence="21 22">
    <name type="scientific">Sphingorhabdus lutea</name>
    <dbReference type="NCBI Taxonomy" id="1913578"/>
    <lineage>
        <taxon>Bacteria</taxon>
        <taxon>Pseudomonadati</taxon>
        <taxon>Pseudomonadota</taxon>
        <taxon>Alphaproteobacteria</taxon>
        <taxon>Sphingomonadales</taxon>
        <taxon>Sphingomonadaceae</taxon>
        <taxon>Sphingorhabdus</taxon>
    </lineage>
</organism>
<dbReference type="InterPro" id="IPR005702">
    <property type="entry name" value="Wzc-like_C"/>
</dbReference>
<dbReference type="EMBL" id="CP018154">
    <property type="protein sequence ID" value="APG62495.1"/>
    <property type="molecule type" value="Genomic_DNA"/>
</dbReference>
<feature type="domain" description="Polysaccharide chain length determinant N-terminal" evidence="18">
    <location>
        <begin position="29"/>
        <end position="114"/>
    </location>
</feature>
<dbReference type="CDD" id="cd05387">
    <property type="entry name" value="BY-kinase"/>
    <property type="match status" value="1"/>
</dbReference>
<keyword evidence="7" id="KW-0808">Transferase</keyword>
<dbReference type="GO" id="GO:0004715">
    <property type="term" value="F:non-membrane spanning protein tyrosine kinase activity"/>
    <property type="evidence" value="ECO:0007669"/>
    <property type="project" value="UniProtKB-EC"/>
</dbReference>
<feature type="coiled-coil region" evidence="16">
    <location>
        <begin position="329"/>
        <end position="356"/>
    </location>
</feature>
<evidence type="ECO:0000256" key="2">
    <source>
        <dbReference type="ARBA" id="ARBA00007316"/>
    </source>
</evidence>